<evidence type="ECO:0000313" key="9">
    <source>
        <dbReference type="EMBL" id="KAK0652245.1"/>
    </source>
</evidence>
<feature type="region of interest" description="Disordered" evidence="7">
    <location>
        <begin position="117"/>
        <end position="182"/>
    </location>
</feature>
<dbReference type="PANTHER" id="PTHR24377">
    <property type="entry name" value="IP01015P-RELATED"/>
    <property type="match status" value="1"/>
</dbReference>
<keyword evidence="4" id="KW-0862">Zinc</keyword>
<name>A0AA39YJR3_9PEZI</name>
<dbReference type="PROSITE" id="PS00028">
    <property type="entry name" value="ZINC_FINGER_C2H2_1"/>
    <property type="match status" value="4"/>
</dbReference>
<feature type="domain" description="C2H2-type" evidence="8">
    <location>
        <begin position="278"/>
        <end position="307"/>
    </location>
</feature>
<evidence type="ECO:0000256" key="1">
    <source>
        <dbReference type="ARBA" id="ARBA00022723"/>
    </source>
</evidence>
<dbReference type="GO" id="GO:0008270">
    <property type="term" value="F:zinc ion binding"/>
    <property type="evidence" value="ECO:0007669"/>
    <property type="project" value="UniProtKB-KW"/>
</dbReference>
<keyword evidence="3 6" id="KW-0863">Zinc-finger</keyword>
<evidence type="ECO:0000259" key="8">
    <source>
        <dbReference type="PROSITE" id="PS50157"/>
    </source>
</evidence>
<dbReference type="FunFam" id="3.30.160.60:FF:002343">
    <property type="entry name" value="Zinc finger protein 33A"/>
    <property type="match status" value="1"/>
</dbReference>
<evidence type="ECO:0000256" key="5">
    <source>
        <dbReference type="ARBA" id="ARBA00023242"/>
    </source>
</evidence>
<feature type="compositionally biased region" description="Basic and acidic residues" evidence="7">
    <location>
        <begin position="117"/>
        <end position="150"/>
    </location>
</feature>
<dbReference type="SMART" id="SM00355">
    <property type="entry name" value="ZnF_C2H2"/>
    <property type="match status" value="4"/>
</dbReference>
<evidence type="ECO:0000313" key="10">
    <source>
        <dbReference type="Proteomes" id="UP001174936"/>
    </source>
</evidence>
<feature type="compositionally biased region" description="Polar residues" evidence="7">
    <location>
        <begin position="157"/>
        <end position="172"/>
    </location>
</feature>
<dbReference type="FunFam" id="3.30.160.60:FF:002157">
    <property type="entry name" value="Transcription factor"/>
    <property type="match status" value="1"/>
</dbReference>
<dbReference type="AlphaFoldDB" id="A0AA39YJR3"/>
<dbReference type="PROSITE" id="PS50157">
    <property type="entry name" value="ZINC_FINGER_C2H2_2"/>
    <property type="match status" value="4"/>
</dbReference>
<protein>
    <recommendedName>
        <fullName evidence="8">C2H2-type domain-containing protein</fullName>
    </recommendedName>
</protein>
<keyword evidence="2" id="KW-0677">Repeat</keyword>
<sequence>MFPGSSSVEVPLPRHTTGKLALTAQPAPPASWARWPQHHPSADYVVMEPGMMPFDMRSMTSHSSLRSASQYYPNAPLPTAPLPNMTTPTYQPPVPYGAYPSFTPAPTVDVQFKQEPEQYHQHAERTDLRFISAEPEHEKVRPVQDSRETKLPVGGNRSPSVKSETQGSYTSSDSRRGSRSITSNFSTTSAIDFNTDVDTLMKAIQAKSDTETILKNAETKSASPEVEIKLENVYSPAETKDAKKTKVFYCDIPGCPKTFTQKTHLEIHRRAHTGDKPYMCKLPGCGHRFSQLGNLKTHERRHTGEKPYPCGQCGKPFAQRGNLRAHLKTHNPTRPFECKLDNCHKSFTQLGNLKSHLNKFHIDTLKSLTSKFASCADLNSVSKADREMWEYFATLFKNSNKGIKGRGKHRKVGPITAHVSPQTPPVTPTSTMTHQFPVTLAHGLPQLQTPHPTHHPLPYHGLSHYSISRPTILVNLNRDSHHSYELYDAEEVSNAPSSSTTGPLYDEDHGRELAFGDRMY</sequence>
<dbReference type="InterPro" id="IPR036236">
    <property type="entry name" value="Znf_C2H2_sf"/>
</dbReference>
<feature type="domain" description="C2H2-type" evidence="8">
    <location>
        <begin position="308"/>
        <end position="335"/>
    </location>
</feature>
<dbReference type="Gene3D" id="3.30.160.60">
    <property type="entry name" value="Classic Zinc Finger"/>
    <property type="match status" value="4"/>
</dbReference>
<dbReference type="Pfam" id="PF00096">
    <property type="entry name" value="zf-C2H2"/>
    <property type="match status" value="4"/>
</dbReference>
<feature type="domain" description="C2H2-type" evidence="8">
    <location>
        <begin position="248"/>
        <end position="277"/>
    </location>
</feature>
<accession>A0AA39YJR3</accession>
<keyword evidence="5" id="KW-0539">Nucleus</keyword>
<dbReference type="InterPro" id="IPR013087">
    <property type="entry name" value="Znf_C2H2_type"/>
</dbReference>
<feature type="region of interest" description="Disordered" evidence="7">
    <location>
        <begin position="488"/>
        <end position="510"/>
    </location>
</feature>
<dbReference type="EMBL" id="JAULSV010000002">
    <property type="protein sequence ID" value="KAK0652245.1"/>
    <property type="molecule type" value="Genomic_DNA"/>
</dbReference>
<evidence type="ECO:0000256" key="3">
    <source>
        <dbReference type="ARBA" id="ARBA00022771"/>
    </source>
</evidence>
<evidence type="ECO:0000256" key="2">
    <source>
        <dbReference type="ARBA" id="ARBA00022737"/>
    </source>
</evidence>
<comment type="caution">
    <text evidence="9">The sequence shown here is derived from an EMBL/GenBank/DDBJ whole genome shotgun (WGS) entry which is preliminary data.</text>
</comment>
<gene>
    <name evidence="9" type="ORF">B0T16DRAFT_426813</name>
</gene>
<evidence type="ECO:0000256" key="7">
    <source>
        <dbReference type="SAM" id="MobiDB-lite"/>
    </source>
</evidence>
<evidence type="ECO:0000256" key="6">
    <source>
        <dbReference type="PROSITE-ProRule" id="PRU00042"/>
    </source>
</evidence>
<dbReference type="InterPro" id="IPR050826">
    <property type="entry name" value="Krueppel_C2H2_ZnFinger"/>
</dbReference>
<proteinExistence type="predicted"/>
<dbReference type="SUPFAM" id="SSF57667">
    <property type="entry name" value="beta-beta-alpha zinc fingers"/>
    <property type="match status" value="2"/>
</dbReference>
<keyword evidence="1" id="KW-0479">Metal-binding</keyword>
<keyword evidence="10" id="KW-1185">Reference proteome</keyword>
<feature type="domain" description="C2H2-type" evidence="8">
    <location>
        <begin position="336"/>
        <end position="361"/>
    </location>
</feature>
<dbReference type="FunFam" id="3.30.160.60:FF:002169">
    <property type="entry name" value="Zgc:174573"/>
    <property type="match status" value="1"/>
</dbReference>
<reference evidence="9" key="1">
    <citation type="submission" date="2023-06" db="EMBL/GenBank/DDBJ databases">
        <title>Genome-scale phylogeny and comparative genomics of the fungal order Sordariales.</title>
        <authorList>
            <consortium name="Lawrence Berkeley National Laboratory"/>
            <person name="Hensen N."/>
            <person name="Bonometti L."/>
            <person name="Westerberg I."/>
            <person name="Brannstrom I.O."/>
            <person name="Guillou S."/>
            <person name="Cros-Aarteil S."/>
            <person name="Calhoun S."/>
            <person name="Haridas S."/>
            <person name="Kuo A."/>
            <person name="Mondo S."/>
            <person name="Pangilinan J."/>
            <person name="Riley R."/>
            <person name="Labutti K."/>
            <person name="Andreopoulos B."/>
            <person name="Lipzen A."/>
            <person name="Chen C."/>
            <person name="Yanf M."/>
            <person name="Daum C."/>
            <person name="Ng V."/>
            <person name="Clum A."/>
            <person name="Steindorff A."/>
            <person name="Ohm R."/>
            <person name="Martin F."/>
            <person name="Silar P."/>
            <person name="Natvig D."/>
            <person name="Lalanne C."/>
            <person name="Gautier V."/>
            <person name="Ament-Velasquez S.L."/>
            <person name="Kruys A."/>
            <person name="Hutchinson M.I."/>
            <person name="Powell A.J."/>
            <person name="Barry K."/>
            <person name="Miller A.N."/>
            <person name="Grigoriev I.V."/>
            <person name="Debuchy R."/>
            <person name="Gladieux P."/>
            <person name="Thoren M.H."/>
            <person name="Johannesson H."/>
        </authorList>
    </citation>
    <scope>NUCLEOTIDE SEQUENCE</scope>
    <source>
        <strain evidence="9">SMH2532-1</strain>
    </source>
</reference>
<organism evidence="9 10">
    <name type="scientific">Cercophora newfieldiana</name>
    <dbReference type="NCBI Taxonomy" id="92897"/>
    <lineage>
        <taxon>Eukaryota</taxon>
        <taxon>Fungi</taxon>
        <taxon>Dikarya</taxon>
        <taxon>Ascomycota</taxon>
        <taxon>Pezizomycotina</taxon>
        <taxon>Sordariomycetes</taxon>
        <taxon>Sordariomycetidae</taxon>
        <taxon>Sordariales</taxon>
        <taxon>Lasiosphaeriaceae</taxon>
        <taxon>Cercophora</taxon>
    </lineage>
</organism>
<evidence type="ECO:0000256" key="4">
    <source>
        <dbReference type="ARBA" id="ARBA00022833"/>
    </source>
</evidence>
<dbReference type="Proteomes" id="UP001174936">
    <property type="component" value="Unassembled WGS sequence"/>
</dbReference>